<dbReference type="Proteomes" id="UP000787156">
    <property type="component" value="Unassembled WGS sequence"/>
</dbReference>
<dbReference type="AlphaFoldDB" id="A0A9D2UQZ0"/>
<evidence type="ECO:0000313" key="1">
    <source>
        <dbReference type="EMBL" id="HJF27113.1"/>
    </source>
</evidence>
<comment type="caution">
    <text evidence="1">The sequence shown here is derived from an EMBL/GenBank/DDBJ whole genome shotgun (WGS) entry which is preliminary data.</text>
</comment>
<accession>A0A9D2UQZ0</accession>
<protein>
    <submittedName>
        <fullName evidence="1">Uncharacterized protein</fullName>
    </submittedName>
</protein>
<name>A0A9D2UQZ0_ACILW</name>
<organism evidence="1 2">
    <name type="scientific">Acinetobacter lwoffii</name>
    <dbReference type="NCBI Taxonomy" id="28090"/>
    <lineage>
        <taxon>Bacteria</taxon>
        <taxon>Pseudomonadati</taxon>
        <taxon>Pseudomonadota</taxon>
        <taxon>Gammaproteobacteria</taxon>
        <taxon>Moraxellales</taxon>
        <taxon>Moraxellaceae</taxon>
        <taxon>Acinetobacter</taxon>
    </lineage>
</organism>
<dbReference type="EMBL" id="DYWX01000023">
    <property type="protein sequence ID" value="HJF27113.1"/>
    <property type="molecule type" value="Genomic_DNA"/>
</dbReference>
<reference evidence="1" key="2">
    <citation type="submission" date="2021-09" db="EMBL/GenBank/DDBJ databases">
        <authorList>
            <person name="Gilroy R."/>
        </authorList>
    </citation>
    <scope>NUCLEOTIDE SEQUENCE</scope>
    <source>
        <strain evidence="1">CHK135-1449</strain>
    </source>
</reference>
<evidence type="ECO:0000313" key="2">
    <source>
        <dbReference type="Proteomes" id="UP000787156"/>
    </source>
</evidence>
<gene>
    <name evidence="1" type="ORF">K8V79_02475</name>
</gene>
<proteinExistence type="predicted"/>
<sequence length="121" mass="13661">MRILKFMAHAQGQQQLQDHHKTQQYIAQLLAGELGKYGFQTLPQSGGQVAVAVEDHELPLSVSCETQDSEGHFICEIASYPDEEQDWLERIAERSLLNQLAQAVEASLKEQEGFSGFEWKD</sequence>
<reference evidence="1" key="1">
    <citation type="journal article" date="2021" name="PeerJ">
        <title>Extensive microbial diversity within the chicken gut microbiome revealed by metagenomics and culture.</title>
        <authorList>
            <person name="Gilroy R."/>
            <person name="Ravi A."/>
            <person name="Getino M."/>
            <person name="Pursley I."/>
            <person name="Horton D.L."/>
            <person name="Alikhan N.F."/>
            <person name="Baker D."/>
            <person name="Gharbi K."/>
            <person name="Hall N."/>
            <person name="Watson M."/>
            <person name="Adriaenssens E.M."/>
            <person name="Foster-Nyarko E."/>
            <person name="Jarju S."/>
            <person name="Secka A."/>
            <person name="Antonio M."/>
            <person name="Oren A."/>
            <person name="Chaudhuri R.R."/>
            <person name="La Ragione R."/>
            <person name="Hildebrand F."/>
            <person name="Pallen M.J."/>
        </authorList>
    </citation>
    <scope>NUCLEOTIDE SEQUENCE</scope>
    <source>
        <strain evidence="1">CHK135-1449</strain>
    </source>
</reference>